<keyword evidence="6" id="KW-1000">Mitochondrion outer membrane</keyword>
<keyword evidence="7 13" id="KW-0274">FAD</keyword>
<keyword evidence="11" id="KW-0496">Mitochondrion</keyword>
<protein>
    <recommendedName>
        <fullName evidence="14">NADH-cytochrome b5 reductase</fullName>
        <ecNumber evidence="14">1.6.2.2</ecNumber>
    </recommendedName>
</protein>
<dbReference type="Proteomes" id="UP000325315">
    <property type="component" value="Unassembled WGS sequence"/>
</dbReference>
<comment type="caution">
    <text evidence="16">The sequence shown here is derived from an EMBL/GenBank/DDBJ whole genome shotgun (WGS) entry which is preliminary data.</text>
</comment>
<dbReference type="EC" id="1.6.2.2" evidence="14"/>
<evidence type="ECO:0000259" key="15">
    <source>
        <dbReference type="PROSITE" id="PS51384"/>
    </source>
</evidence>
<keyword evidence="12" id="KW-0472">Membrane</keyword>
<evidence type="ECO:0000313" key="16">
    <source>
        <dbReference type="EMBL" id="KAA3455418.1"/>
    </source>
</evidence>
<dbReference type="EMBL" id="SMMG02000012">
    <property type="protein sequence ID" value="KAA3455418.1"/>
    <property type="molecule type" value="Genomic_DNA"/>
</dbReference>
<keyword evidence="4 13" id="KW-0285">Flavoprotein</keyword>
<dbReference type="Gene3D" id="3.40.50.80">
    <property type="entry name" value="Nucleotide-binding domain of ferredoxin-NADP reductase (FNR) module"/>
    <property type="match status" value="1"/>
</dbReference>
<comment type="catalytic activity">
    <reaction evidence="14">
        <text>2 Fe(III)-[cytochrome b5] + NADH = 2 Fe(II)-[cytochrome b5] + NAD(+) + H(+)</text>
        <dbReference type="Rhea" id="RHEA:46680"/>
        <dbReference type="Rhea" id="RHEA-COMP:10438"/>
        <dbReference type="Rhea" id="RHEA-COMP:10439"/>
        <dbReference type="ChEBI" id="CHEBI:15378"/>
        <dbReference type="ChEBI" id="CHEBI:29033"/>
        <dbReference type="ChEBI" id="CHEBI:29034"/>
        <dbReference type="ChEBI" id="CHEBI:57540"/>
        <dbReference type="ChEBI" id="CHEBI:57945"/>
        <dbReference type="EC" id="1.6.2.2"/>
    </reaction>
</comment>
<feature type="binding site" evidence="13">
    <location>
        <position position="186"/>
    </location>
    <ligand>
        <name>FAD</name>
        <dbReference type="ChEBI" id="CHEBI:57692"/>
    </ligand>
</feature>
<dbReference type="CDD" id="cd06183">
    <property type="entry name" value="cyt_b5_reduct_like"/>
    <property type="match status" value="1"/>
</dbReference>
<dbReference type="Pfam" id="PF00970">
    <property type="entry name" value="FAD_binding_6"/>
    <property type="match status" value="1"/>
</dbReference>
<dbReference type="PANTHER" id="PTHR19370:SF204">
    <property type="entry name" value="NADH-CYTOCHROME B5 REDUCTASE"/>
    <property type="match status" value="1"/>
</dbReference>
<evidence type="ECO:0000256" key="11">
    <source>
        <dbReference type="ARBA" id="ARBA00023128"/>
    </source>
</evidence>
<dbReference type="PRINTS" id="PR00371">
    <property type="entry name" value="FPNCR"/>
</dbReference>
<keyword evidence="17" id="KW-1185">Reference proteome</keyword>
<dbReference type="InterPro" id="IPR008333">
    <property type="entry name" value="Cbr1-like_FAD-bd_dom"/>
</dbReference>
<dbReference type="InterPro" id="IPR001709">
    <property type="entry name" value="Flavoprot_Pyr_Nucl_cyt_Rdtase"/>
</dbReference>
<dbReference type="InterPro" id="IPR001433">
    <property type="entry name" value="OxRdtase_FAD/NAD-bd"/>
</dbReference>
<evidence type="ECO:0000256" key="12">
    <source>
        <dbReference type="ARBA" id="ARBA00023136"/>
    </source>
</evidence>
<evidence type="ECO:0000256" key="14">
    <source>
        <dbReference type="RuleBase" id="RU361226"/>
    </source>
</evidence>
<evidence type="ECO:0000256" key="5">
    <source>
        <dbReference type="ARBA" id="ARBA00022692"/>
    </source>
</evidence>
<comment type="cofactor">
    <cofactor evidence="1 13 14">
        <name>FAD</name>
        <dbReference type="ChEBI" id="CHEBI:57692"/>
    </cofactor>
</comment>
<feature type="binding site" evidence="13">
    <location>
        <position position="82"/>
    </location>
    <ligand>
        <name>FAD</name>
        <dbReference type="ChEBI" id="CHEBI:57692"/>
    </ligand>
</feature>
<dbReference type="Pfam" id="PF00175">
    <property type="entry name" value="NAD_binding_1"/>
    <property type="match status" value="1"/>
</dbReference>
<evidence type="ECO:0000256" key="3">
    <source>
        <dbReference type="ARBA" id="ARBA00006105"/>
    </source>
</evidence>
<dbReference type="Gene3D" id="2.40.30.10">
    <property type="entry name" value="Translation factors"/>
    <property type="match status" value="1"/>
</dbReference>
<feature type="binding site" evidence="13">
    <location>
        <position position="106"/>
    </location>
    <ligand>
        <name>FAD</name>
        <dbReference type="ChEBI" id="CHEBI:57692"/>
    </ligand>
</feature>
<dbReference type="InterPro" id="IPR039261">
    <property type="entry name" value="FNR_nucleotide-bd"/>
</dbReference>
<name>A0A5B6UDP8_9ROSI</name>
<evidence type="ECO:0000313" key="17">
    <source>
        <dbReference type="Proteomes" id="UP000325315"/>
    </source>
</evidence>
<evidence type="ECO:0000256" key="8">
    <source>
        <dbReference type="ARBA" id="ARBA00022989"/>
    </source>
</evidence>
<feature type="binding site" evidence="13">
    <location>
        <position position="105"/>
    </location>
    <ligand>
        <name>FAD</name>
        <dbReference type="ChEBI" id="CHEBI:57692"/>
    </ligand>
</feature>
<dbReference type="FunFam" id="2.40.30.10:FF:000032">
    <property type="entry name" value="NADH-cytochrome b5 reductase"/>
    <property type="match status" value="1"/>
</dbReference>
<evidence type="ECO:0000256" key="13">
    <source>
        <dbReference type="PIRSR" id="PIRSR601834-1"/>
    </source>
</evidence>
<dbReference type="PANTHER" id="PTHR19370">
    <property type="entry name" value="NADH-CYTOCHROME B5 REDUCTASE"/>
    <property type="match status" value="1"/>
</dbReference>
<reference evidence="17" key="1">
    <citation type="journal article" date="2019" name="Plant Biotechnol. J.">
        <title>Genome sequencing of the Australian wild diploid species Gossypium australe highlights disease resistance and delayed gland morphogenesis.</title>
        <authorList>
            <person name="Cai Y."/>
            <person name="Cai X."/>
            <person name="Wang Q."/>
            <person name="Wang P."/>
            <person name="Zhang Y."/>
            <person name="Cai C."/>
            <person name="Xu Y."/>
            <person name="Wang K."/>
            <person name="Zhou Z."/>
            <person name="Wang C."/>
            <person name="Geng S."/>
            <person name="Li B."/>
            <person name="Dong Q."/>
            <person name="Hou Y."/>
            <person name="Wang H."/>
            <person name="Ai P."/>
            <person name="Liu Z."/>
            <person name="Yi F."/>
            <person name="Sun M."/>
            <person name="An G."/>
            <person name="Cheng J."/>
            <person name="Zhang Y."/>
            <person name="Shi Q."/>
            <person name="Xie Y."/>
            <person name="Shi X."/>
            <person name="Chang Y."/>
            <person name="Huang F."/>
            <person name="Chen Y."/>
            <person name="Hong S."/>
            <person name="Mi L."/>
            <person name="Sun Q."/>
            <person name="Zhang L."/>
            <person name="Zhou B."/>
            <person name="Peng R."/>
            <person name="Zhang X."/>
            <person name="Liu F."/>
        </authorList>
    </citation>
    <scope>NUCLEOTIDE SEQUENCE [LARGE SCALE GENOMIC DNA]</scope>
    <source>
        <strain evidence="17">cv. PA1801</strain>
    </source>
</reference>
<organism evidence="16 17">
    <name type="scientific">Gossypium australe</name>
    <dbReference type="NCBI Taxonomy" id="47621"/>
    <lineage>
        <taxon>Eukaryota</taxon>
        <taxon>Viridiplantae</taxon>
        <taxon>Streptophyta</taxon>
        <taxon>Embryophyta</taxon>
        <taxon>Tracheophyta</taxon>
        <taxon>Spermatophyta</taxon>
        <taxon>Magnoliopsida</taxon>
        <taxon>eudicotyledons</taxon>
        <taxon>Gunneridae</taxon>
        <taxon>Pentapetalae</taxon>
        <taxon>rosids</taxon>
        <taxon>malvids</taxon>
        <taxon>Malvales</taxon>
        <taxon>Malvaceae</taxon>
        <taxon>Malvoideae</taxon>
        <taxon>Gossypium</taxon>
    </lineage>
</organism>
<dbReference type="AlphaFoldDB" id="A0A5B6UDP8"/>
<dbReference type="InterPro" id="IPR017927">
    <property type="entry name" value="FAD-bd_FR_type"/>
</dbReference>
<accession>A0A5B6UDP8</accession>
<keyword evidence="10 14" id="KW-0520">NAD</keyword>
<evidence type="ECO:0000256" key="10">
    <source>
        <dbReference type="ARBA" id="ARBA00023027"/>
    </source>
</evidence>
<dbReference type="GO" id="GO:0022900">
    <property type="term" value="P:electron transport chain"/>
    <property type="evidence" value="ECO:0007669"/>
    <property type="project" value="TreeGrafter"/>
</dbReference>
<evidence type="ECO:0000256" key="9">
    <source>
        <dbReference type="ARBA" id="ARBA00023002"/>
    </source>
</evidence>
<feature type="binding site" evidence="13">
    <location>
        <position position="67"/>
    </location>
    <ligand>
        <name>FAD</name>
        <dbReference type="ChEBI" id="CHEBI:57692"/>
    </ligand>
</feature>
<comment type="subcellular location">
    <subcellularLocation>
        <location evidence="2">Mitochondrion outer membrane</location>
    </subcellularLocation>
</comment>
<gene>
    <name evidence="16" type="ORF">EPI10_018454</name>
</gene>
<evidence type="ECO:0000256" key="1">
    <source>
        <dbReference type="ARBA" id="ARBA00001974"/>
    </source>
</evidence>
<evidence type="ECO:0000256" key="6">
    <source>
        <dbReference type="ARBA" id="ARBA00022787"/>
    </source>
</evidence>
<dbReference type="GO" id="GO:0090524">
    <property type="term" value="F:cytochrome-b5 reductase activity, acting on NADH"/>
    <property type="evidence" value="ECO:0007669"/>
    <property type="project" value="UniProtKB-EC"/>
</dbReference>
<dbReference type="OrthoDB" id="432685at2759"/>
<feature type="binding site" evidence="13">
    <location>
        <position position="84"/>
    </location>
    <ligand>
        <name>FAD</name>
        <dbReference type="ChEBI" id="CHEBI:57692"/>
    </ligand>
</feature>
<comment type="similarity">
    <text evidence="3 14">Belongs to the flavoprotein pyridine nucleotide cytochrome reductase family.</text>
</comment>
<dbReference type="SUPFAM" id="SSF63380">
    <property type="entry name" value="Riboflavin synthase domain-like"/>
    <property type="match status" value="1"/>
</dbReference>
<keyword evidence="9 14" id="KW-0560">Oxidoreductase</keyword>
<dbReference type="InterPro" id="IPR017938">
    <property type="entry name" value="Riboflavin_synthase-like_b-brl"/>
</dbReference>
<dbReference type="InterPro" id="IPR001834">
    <property type="entry name" value="CBR-like"/>
</dbReference>
<evidence type="ECO:0000256" key="2">
    <source>
        <dbReference type="ARBA" id="ARBA00004294"/>
    </source>
</evidence>
<proteinExistence type="inferred from homology"/>
<dbReference type="PROSITE" id="PS51384">
    <property type="entry name" value="FAD_FR"/>
    <property type="match status" value="1"/>
</dbReference>
<dbReference type="FunFam" id="3.40.50.80:FF:000019">
    <property type="entry name" value="NADH-cytochrome b5 reductase"/>
    <property type="match status" value="1"/>
</dbReference>
<sequence length="301" mass="34256">MPDVRTVCLDPEEFKEFKLVKRTQLSYNVAKFKFALPTPTSVLGLPIGQHMSCRGKDQNGDDVVKPYTPTTLDSDLGYFELVIKVYMQQAIDALHTVIMYPQGRMSHHFREMQEGDYLAVKGPKVCFFDAISHYERCHRNHIFYSKSMLKEQLIVDLPIGCFQGRFKYQPGQVRAFGMLAGGTGITPMFQVARAILENPNDKTDIHLIYANVAYEDILLKEELDELTSRYPNRMSVYYVLNQPPEGWDGGVGFISKEMIQVHCPAPAEDIKILRCGPPPMNKAMAAHLEALGYISEMQFQF</sequence>
<dbReference type="PRINTS" id="PR00406">
    <property type="entry name" value="CYTB5RDTASE"/>
</dbReference>
<dbReference type="SUPFAM" id="SSF52343">
    <property type="entry name" value="Ferredoxin reductase-like, C-terminal NADP-linked domain"/>
    <property type="match status" value="1"/>
</dbReference>
<evidence type="ECO:0000256" key="7">
    <source>
        <dbReference type="ARBA" id="ARBA00022827"/>
    </source>
</evidence>
<feature type="domain" description="FAD-binding FR-type" evidence="15">
    <location>
        <begin position="12"/>
        <end position="130"/>
    </location>
</feature>
<keyword evidence="5" id="KW-0812">Transmembrane</keyword>
<feature type="binding site" evidence="13">
    <location>
        <position position="66"/>
    </location>
    <ligand>
        <name>FAD</name>
        <dbReference type="ChEBI" id="CHEBI:57692"/>
    </ligand>
</feature>
<evidence type="ECO:0000256" key="4">
    <source>
        <dbReference type="ARBA" id="ARBA00022630"/>
    </source>
</evidence>
<dbReference type="GO" id="GO:0005741">
    <property type="term" value="C:mitochondrial outer membrane"/>
    <property type="evidence" value="ECO:0007669"/>
    <property type="project" value="UniProtKB-SubCell"/>
</dbReference>
<keyword evidence="8" id="KW-1133">Transmembrane helix</keyword>